<dbReference type="OrthoDB" id="75720at2759"/>
<feature type="transmembrane region" description="Helical" evidence="7">
    <location>
        <begin position="189"/>
        <end position="211"/>
    </location>
</feature>
<keyword evidence="6 7" id="KW-0472">Membrane</keyword>
<keyword evidence="9" id="KW-1185">Reference proteome</keyword>
<feature type="transmembrane region" description="Helical" evidence="7">
    <location>
        <begin position="49"/>
        <end position="70"/>
    </location>
</feature>
<dbReference type="SMART" id="SM00679">
    <property type="entry name" value="CTNS"/>
    <property type="match status" value="2"/>
</dbReference>
<comment type="subcellular location">
    <subcellularLocation>
        <location evidence="1">Endomembrane system</location>
        <topology evidence="1">Multi-pass membrane protein</topology>
    </subcellularLocation>
</comment>
<keyword evidence="2" id="KW-0813">Transport</keyword>
<name>A0A0G4J8F6_PLABS</name>
<keyword evidence="3 7" id="KW-0812">Transmembrane</keyword>
<evidence type="ECO:0000256" key="1">
    <source>
        <dbReference type="ARBA" id="ARBA00004127"/>
    </source>
</evidence>
<evidence type="ECO:0000313" key="8">
    <source>
        <dbReference type="EMBL" id="CEP03599.1"/>
    </source>
</evidence>
<dbReference type="PANTHER" id="PTHR13131">
    <property type="entry name" value="CYSTINOSIN"/>
    <property type="match status" value="1"/>
</dbReference>
<evidence type="ECO:0000256" key="6">
    <source>
        <dbReference type="ARBA" id="ARBA00023136"/>
    </source>
</evidence>
<dbReference type="EMBL" id="CDSF01000151">
    <property type="protein sequence ID" value="CEP03599.1"/>
    <property type="molecule type" value="Genomic_DNA"/>
</dbReference>
<dbReference type="PANTHER" id="PTHR13131:SF5">
    <property type="entry name" value="CYSTINOSIN"/>
    <property type="match status" value="1"/>
</dbReference>
<feature type="transmembrane region" description="Helical" evidence="7">
    <location>
        <begin position="156"/>
        <end position="177"/>
    </location>
</feature>
<dbReference type="AlphaFoldDB" id="A0A0G4J8F6"/>
<keyword evidence="5 7" id="KW-1133">Transmembrane helix</keyword>
<evidence type="ECO:0008006" key="10">
    <source>
        <dbReference type="Google" id="ProtNLM"/>
    </source>
</evidence>
<reference evidence="8 9" key="1">
    <citation type="submission" date="2015-02" db="EMBL/GenBank/DDBJ databases">
        <authorList>
            <person name="Chooi Y.-H."/>
        </authorList>
    </citation>
    <scope>NUCLEOTIDE SEQUENCE [LARGE SCALE GENOMIC DNA]</scope>
    <source>
        <strain evidence="8">E3</strain>
    </source>
</reference>
<evidence type="ECO:0000313" key="9">
    <source>
        <dbReference type="Proteomes" id="UP000039324"/>
    </source>
</evidence>
<feature type="transmembrane region" description="Helical" evidence="7">
    <location>
        <begin position="231"/>
        <end position="252"/>
    </location>
</feature>
<proteinExistence type="predicted"/>
<feature type="transmembrane region" description="Helical" evidence="7">
    <location>
        <begin position="17"/>
        <end position="37"/>
    </location>
</feature>
<sequence>MGTAPRHLVLASRALGWGYFLAWSLSFYQQVVVNYRLRRTPLTGLSPHFLAYNFTGFLFYAIFVTATYAVQKRDGAAVSVDPNDIAFAVHALVITAVTMAQYVAYGGARALSYRPAPPLAWLHTYVLAALWTLAGLCVALAATRLIPWIASDSPSYRFSVVTYLGSAKIFITTLKYVPQAVHNASRRSTVGWSIGNILLDLLGGLMSLAQQALDAVIQGTADVFTGNVPKLLLALLSISFDIVFIVQHYVLYRGLPGDEHAPLLHTRPSGDLPVAI</sequence>
<protein>
    <recommendedName>
        <fullName evidence="10">Cystinosin</fullName>
    </recommendedName>
</protein>
<keyword evidence="4" id="KW-0677">Repeat</keyword>
<feature type="transmembrane region" description="Helical" evidence="7">
    <location>
        <begin position="85"/>
        <end position="105"/>
    </location>
</feature>
<dbReference type="OMA" id="WIDVIYT"/>
<dbReference type="InterPro" id="IPR006603">
    <property type="entry name" value="PQ-loop_rpt"/>
</dbReference>
<dbReference type="GO" id="GO:0005774">
    <property type="term" value="C:vacuolar membrane"/>
    <property type="evidence" value="ECO:0007669"/>
    <property type="project" value="TreeGrafter"/>
</dbReference>
<feature type="transmembrane region" description="Helical" evidence="7">
    <location>
        <begin position="125"/>
        <end position="150"/>
    </location>
</feature>
<dbReference type="GO" id="GO:0012505">
    <property type="term" value="C:endomembrane system"/>
    <property type="evidence" value="ECO:0007669"/>
    <property type="project" value="UniProtKB-SubCell"/>
</dbReference>
<dbReference type="Pfam" id="PF04193">
    <property type="entry name" value="PQ-loop"/>
    <property type="match status" value="2"/>
</dbReference>
<evidence type="ECO:0000256" key="2">
    <source>
        <dbReference type="ARBA" id="ARBA00022448"/>
    </source>
</evidence>
<organism evidence="8 9">
    <name type="scientific">Plasmodiophora brassicae</name>
    <name type="common">Clubroot disease agent</name>
    <dbReference type="NCBI Taxonomy" id="37360"/>
    <lineage>
        <taxon>Eukaryota</taxon>
        <taxon>Sar</taxon>
        <taxon>Rhizaria</taxon>
        <taxon>Endomyxa</taxon>
        <taxon>Phytomyxea</taxon>
        <taxon>Plasmodiophorida</taxon>
        <taxon>Plasmodiophoridae</taxon>
        <taxon>Plasmodiophora</taxon>
    </lineage>
</organism>
<dbReference type="STRING" id="37360.A0A0G4J8F6"/>
<evidence type="ECO:0000256" key="3">
    <source>
        <dbReference type="ARBA" id="ARBA00022692"/>
    </source>
</evidence>
<dbReference type="GO" id="GO:0015184">
    <property type="term" value="F:L-cystine transmembrane transporter activity"/>
    <property type="evidence" value="ECO:0007669"/>
    <property type="project" value="TreeGrafter"/>
</dbReference>
<gene>
    <name evidence="8" type="ORF">PBRA_009484</name>
</gene>
<dbReference type="InterPro" id="IPR005282">
    <property type="entry name" value="LC_transporter"/>
</dbReference>
<evidence type="ECO:0000256" key="7">
    <source>
        <dbReference type="SAM" id="Phobius"/>
    </source>
</evidence>
<evidence type="ECO:0000256" key="5">
    <source>
        <dbReference type="ARBA" id="ARBA00022989"/>
    </source>
</evidence>
<evidence type="ECO:0000256" key="4">
    <source>
        <dbReference type="ARBA" id="ARBA00022737"/>
    </source>
</evidence>
<accession>A0A0G4J8F6</accession>
<dbReference type="Proteomes" id="UP000039324">
    <property type="component" value="Unassembled WGS sequence"/>
</dbReference>